<evidence type="ECO:0000256" key="1">
    <source>
        <dbReference type="SAM" id="Phobius"/>
    </source>
</evidence>
<organism evidence="2 3">
    <name type="scientific">Streptomyces coffeae</name>
    <dbReference type="NCBI Taxonomy" id="621382"/>
    <lineage>
        <taxon>Bacteria</taxon>
        <taxon>Bacillati</taxon>
        <taxon>Actinomycetota</taxon>
        <taxon>Actinomycetes</taxon>
        <taxon>Kitasatosporales</taxon>
        <taxon>Streptomycetaceae</taxon>
        <taxon>Streptomyces</taxon>
    </lineage>
</organism>
<feature type="transmembrane region" description="Helical" evidence="1">
    <location>
        <begin position="138"/>
        <end position="159"/>
    </location>
</feature>
<dbReference type="Proteomes" id="UP000634229">
    <property type="component" value="Unassembled WGS sequence"/>
</dbReference>
<accession>A0ABS1NJ38</accession>
<evidence type="ECO:0008006" key="4">
    <source>
        <dbReference type="Google" id="ProtNLM"/>
    </source>
</evidence>
<keyword evidence="1" id="KW-0472">Membrane</keyword>
<evidence type="ECO:0000313" key="3">
    <source>
        <dbReference type="Proteomes" id="UP000634229"/>
    </source>
</evidence>
<proteinExistence type="predicted"/>
<dbReference type="RefSeq" id="WP_201877811.1">
    <property type="nucleotide sequence ID" value="NZ_JAERRF010000017.1"/>
</dbReference>
<reference evidence="2 3" key="1">
    <citation type="submission" date="2021-01" db="EMBL/GenBank/DDBJ databases">
        <title>WGS of actinomycetes isolated from Thailand.</title>
        <authorList>
            <person name="Thawai C."/>
        </authorList>
    </citation>
    <scope>NUCLEOTIDE SEQUENCE [LARGE SCALE GENOMIC DNA]</scope>
    <source>
        <strain evidence="2 3">CA1R205</strain>
    </source>
</reference>
<feature type="transmembrane region" description="Helical" evidence="1">
    <location>
        <begin position="49"/>
        <end position="70"/>
    </location>
</feature>
<keyword evidence="3" id="KW-1185">Reference proteome</keyword>
<gene>
    <name evidence="2" type="ORF">JK363_26340</name>
</gene>
<feature type="transmembrane region" description="Helical" evidence="1">
    <location>
        <begin position="111"/>
        <end position="129"/>
    </location>
</feature>
<feature type="transmembrane region" description="Helical" evidence="1">
    <location>
        <begin position="6"/>
        <end position="29"/>
    </location>
</feature>
<dbReference type="EMBL" id="JAERRF010000017">
    <property type="protein sequence ID" value="MBL1100129.1"/>
    <property type="molecule type" value="Genomic_DNA"/>
</dbReference>
<protein>
    <recommendedName>
        <fullName evidence="4">YeeE/YedE family protein</fullName>
    </recommendedName>
</protein>
<keyword evidence="1" id="KW-0812">Transmembrane</keyword>
<comment type="caution">
    <text evidence="2">The sequence shown here is derived from an EMBL/GenBank/DDBJ whole genome shotgun (WGS) entry which is preliminary data.</text>
</comment>
<name>A0ABS1NJ38_9ACTN</name>
<evidence type="ECO:0000313" key="2">
    <source>
        <dbReference type="EMBL" id="MBL1100129.1"/>
    </source>
</evidence>
<keyword evidence="1" id="KW-1133">Transmembrane helix</keyword>
<sequence length="178" mass="17877">MNLGSNGVSLGGAAAGTVILVLVVQRWWLKGKKGAKGEDGGGGRDWRQLVPFTLSGLYGVLTILCAGGLLGGAGKIVLWGGNKVGDFALVYGVGGRTTDVTRASLAPLSDGGNVMVLIATAMVIGAFKWSKKLPKKQLALGVICGICLGLNGGVAGALATPLANFANAGGAWWSGVVQ</sequence>